<dbReference type="Pfam" id="PF07883">
    <property type="entry name" value="Cupin_2"/>
    <property type="match status" value="1"/>
</dbReference>
<keyword evidence="1" id="KW-0238">DNA-binding</keyword>
<reference evidence="3 4" key="1">
    <citation type="submission" date="2022-10" db="EMBL/GenBank/DDBJ databases">
        <authorList>
            <person name="Xie J."/>
            <person name="Shen N."/>
        </authorList>
    </citation>
    <scope>NUCLEOTIDE SEQUENCE [LARGE SCALE GENOMIC DNA]</scope>
    <source>
        <strain evidence="3 4">YIM65594</strain>
    </source>
</reference>
<proteinExistence type="predicted"/>
<protein>
    <submittedName>
        <fullName evidence="3">Cupin domain-containing protein</fullName>
    </submittedName>
</protein>
<evidence type="ECO:0000313" key="3">
    <source>
        <dbReference type="EMBL" id="MEB8338174.1"/>
    </source>
</evidence>
<dbReference type="SUPFAM" id="SSF51182">
    <property type="entry name" value="RmlC-like cupins"/>
    <property type="match status" value="1"/>
</dbReference>
<dbReference type="Pfam" id="PF01381">
    <property type="entry name" value="HTH_3"/>
    <property type="match status" value="1"/>
</dbReference>
<dbReference type="PANTHER" id="PTHR46797:SF1">
    <property type="entry name" value="METHYLPHOSPHONATE SYNTHASE"/>
    <property type="match status" value="1"/>
</dbReference>
<dbReference type="PROSITE" id="PS50943">
    <property type="entry name" value="HTH_CROC1"/>
    <property type="match status" value="1"/>
</dbReference>
<accession>A0ABU6F2G2</accession>
<dbReference type="CDD" id="cd02209">
    <property type="entry name" value="cupin_XRE_C"/>
    <property type="match status" value="1"/>
</dbReference>
<name>A0ABU6F2G2_9ACTN</name>
<dbReference type="Gene3D" id="2.60.120.10">
    <property type="entry name" value="Jelly Rolls"/>
    <property type="match status" value="1"/>
</dbReference>
<dbReference type="EMBL" id="JAOZYC010000093">
    <property type="protein sequence ID" value="MEB8338174.1"/>
    <property type="molecule type" value="Genomic_DNA"/>
</dbReference>
<sequence length="196" mass="22052">MARKPVADGPRPEDDHLMRQVGVRIRALRRARKLTLQQLGEGSDLSHAFLSQLERGLTTASITTLNRIARTLDTTISALLAHPAEQEVDVLREADAIRVPRTDAPNGAVVRSLTRHDWPVQPIEYTGGPAEFEEYFQHPGHELIYVVTGRIELDFEGGRREELGPTEVVSYPGSLPHRWRVLDDSEVRLLLIVSRQ</sequence>
<dbReference type="InterPro" id="IPR011051">
    <property type="entry name" value="RmlC_Cupin_sf"/>
</dbReference>
<evidence type="ECO:0000256" key="1">
    <source>
        <dbReference type="ARBA" id="ARBA00023125"/>
    </source>
</evidence>
<gene>
    <name evidence="3" type="ORF">OKJ99_11770</name>
</gene>
<dbReference type="InterPro" id="IPR010982">
    <property type="entry name" value="Lambda_DNA-bd_dom_sf"/>
</dbReference>
<dbReference type="Gene3D" id="1.10.260.40">
    <property type="entry name" value="lambda repressor-like DNA-binding domains"/>
    <property type="match status" value="1"/>
</dbReference>
<dbReference type="SUPFAM" id="SSF47413">
    <property type="entry name" value="lambda repressor-like DNA-binding domains"/>
    <property type="match status" value="1"/>
</dbReference>
<dbReference type="InterPro" id="IPR050807">
    <property type="entry name" value="TransReg_Diox_bact_type"/>
</dbReference>
<dbReference type="Proteomes" id="UP001354931">
    <property type="component" value="Unassembled WGS sequence"/>
</dbReference>
<keyword evidence="4" id="KW-1185">Reference proteome</keyword>
<feature type="domain" description="HTH cro/C1-type" evidence="2">
    <location>
        <begin position="25"/>
        <end position="79"/>
    </location>
</feature>
<comment type="caution">
    <text evidence="3">The sequence shown here is derived from an EMBL/GenBank/DDBJ whole genome shotgun (WGS) entry which is preliminary data.</text>
</comment>
<evidence type="ECO:0000259" key="2">
    <source>
        <dbReference type="PROSITE" id="PS50943"/>
    </source>
</evidence>
<organism evidence="3 4">
    <name type="scientific">Streptomyces endophyticus</name>
    <dbReference type="NCBI Taxonomy" id="714166"/>
    <lineage>
        <taxon>Bacteria</taxon>
        <taxon>Bacillati</taxon>
        <taxon>Actinomycetota</taxon>
        <taxon>Actinomycetes</taxon>
        <taxon>Kitasatosporales</taxon>
        <taxon>Streptomycetaceae</taxon>
        <taxon>Streptomyces</taxon>
    </lineage>
</organism>
<dbReference type="RefSeq" id="WP_326015934.1">
    <property type="nucleotide sequence ID" value="NZ_JAOZYC010000093.1"/>
</dbReference>
<dbReference type="PANTHER" id="PTHR46797">
    <property type="entry name" value="HTH-TYPE TRANSCRIPTIONAL REGULATOR"/>
    <property type="match status" value="1"/>
</dbReference>
<dbReference type="InterPro" id="IPR001387">
    <property type="entry name" value="Cro/C1-type_HTH"/>
</dbReference>
<dbReference type="SMART" id="SM00530">
    <property type="entry name" value="HTH_XRE"/>
    <property type="match status" value="1"/>
</dbReference>
<dbReference type="InterPro" id="IPR013096">
    <property type="entry name" value="Cupin_2"/>
</dbReference>
<dbReference type="CDD" id="cd00093">
    <property type="entry name" value="HTH_XRE"/>
    <property type="match status" value="1"/>
</dbReference>
<dbReference type="InterPro" id="IPR014710">
    <property type="entry name" value="RmlC-like_jellyroll"/>
</dbReference>
<evidence type="ECO:0000313" key="4">
    <source>
        <dbReference type="Proteomes" id="UP001354931"/>
    </source>
</evidence>